<sequence length="458" mass="50973">MKPVNKQTSNIIEKVLIANRGEIALRVLRTCKEMGIQTIAIHSDVDADSLHVRFADEAICIGPAENSRSYLNVASILSAAEITDTDAIHPGYGFLAENPLFAEICETCNIIFIGPTPETIRLVGDKSKAREVMKKAGIPIVPGSNQEVVNEKKALEIANEIGYPLIIKAVAGGGGRGMRVVHFEKELESYFKMAQSEAAAAFGSSKVYIEKYIENPRHIEFQILADKYGNVIHLGERECSIQRRHQKLLEETPSIALSSSLRKEMGEAALEVARIIKYRNAGTVEFLVDSKNRYYFIEVNARIQVEHPVTEMITGIDVVKEQILLARGKKLQYQQKDIKVHGHSIEMRINAEDPRTFTPCLGTLTSYNLPGGIGVRVDTSAYVGYKLLPYYDSLLAKLIVHAEDRKLAIAKAARGLDEFIIEGIKTTIPFHKLVVSHPEFKKGEYSTSFVDQVLFKES</sequence>
<dbReference type="InterPro" id="IPR004549">
    <property type="entry name" value="Acetyl_CoA_COase_biotin_COase"/>
</dbReference>
<evidence type="ECO:0000259" key="14">
    <source>
        <dbReference type="PROSITE" id="PS50975"/>
    </source>
</evidence>
<dbReference type="GO" id="GO:0006633">
    <property type="term" value="P:fatty acid biosynthetic process"/>
    <property type="evidence" value="ECO:0007669"/>
    <property type="project" value="UniProtKB-KW"/>
</dbReference>
<dbReference type="InterPro" id="IPR005482">
    <property type="entry name" value="Biotin_COase_C"/>
</dbReference>
<keyword evidence="5 13" id="KW-0436">Ligase</keyword>
<dbReference type="PROSITE" id="PS50975">
    <property type="entry name" value="ATP_GRASP"/>
    <property type="match status" value="1"/>
</dbReference>
<comment type="function">
    <text evidence="1 13">This protein is a component of the acetyl coenzyme A carboxylase complex; first, biotin carboxylase catalyzes the carboxylation of the carrier protein and then the transcarboxylase transfers the carboxyl group to form malonyl-CoA.</text>
</comment>
<dbReference type="EMBL" id="MGDD01000321">
    <property type="protein sequence ID" value="OGL42498.1"/>
    <property type="molecule type" value="Genomic_DNA"/>
</dbReference>
<name>A0A1F7RMV4_9BACT</name>
<dbReference type="SUPFAM" id="SSF56059">
    <property type="entry name" value="Glutathione synthetase ATP-binding domain-like"/>
    <property type="match status" value="1"/>
</dbReference>
<reference evidence="16 17" key="1">
    <citation type="journal article" date="2016" name="Nat. Commun.">
        <title>Thousands of microbial genomes shed light on interconnected biogeochemical processes in an aquifer system.</title>
        <authorList>
            <person name="Anantharaman K."/>
            <person name="Brown C.T."/>
            <person name="Hug L.A."/>
            <person name="Sharon I."/>
            <person name="Castelle C.J."/>
            <person name="Probst A.J."/>
            <person name="Thomas B.C."/>
            <person name="Singh A."/>
            <person name="Wilkins M.J."/>
            <person name="Karaoz U."/>
            <person name="Brodie E.L."/>
            <person name="Williams K.H."/>
            <person name="Hubbard S.S."/>
            <person name="Banfield J.F."/>
        </authorList>
    </citation>
    <scope>NUCLEOTIDE SEQUENCE [LARGE SCALE GENOMIC DNA]</scope>
</reference>
<evidence type="ECO:0000256" key="11">
    <source>
        <dbReference type="ARBA" id="ARBA00048600"/>
    </source>
</evidence>
<dbReference type="PROSITE" id="PS50979">
    <property type="entry name" value="BC"/>
    <property type="match status" value="1"/>
</dbReference>
<evidence type="ECO:0000256" key="3">
    <source>
        <dbReference type="ARBA" id="ARBA00011750"/>
    </source>
</evidence>
<keyword evidence="7 12" id="KW-0547">Nucleotide-binding</keyword>
<dbReference type="InterPro" id="IPR011761">
    <property type="entry name" value="ATP-grasp"/>
</dbReference>
<dbReference type="SMART" id="SM00878">
    <property type="entry name" value="Biotin_carb_C"/>
    <property type="match status" value="1"/>
</dbReference>
<feature type="domain" description="ATP-grasp" evidence="14">
    <location>
        <begin position="130"/>
        <end position="327"/>
    </location>
</feature>
<protein>
    <recommendedName>
        <fullName evidence="4 13">Biotin carboxylase</fullName>
        <ecNumber evidence="4 13">6.3.4.14</ecNumber>
    </recommendedName>
    <alternativeName>
        <fullName evidence="13">Acetyl-coenzyme A carboxylase biotin carboxylase subunit A</fullName>
    </alternativeName>
</protein>
<keyword evidence="8 12" id="KW-0067">ATP-binding</keyword>
<comment type="pathway">
    <text evidence="2 13">Lipid metabolism; malonyl-CoA biosynthesis; malonyl-CoA from acetyl-CoA: step 1/1.</text>
</comment>
<keyword evidence="13" id="KW-0275">Fatty acid biosynthesis</keyword>
<gene>
    <name evidence="16" type="ORF">A2161_05975</name>
</gene>
<dbReference type="FunFam" id="3.40.50.20:FF:000010">
    <property type="entry name" value="Propionyl-CoA carboxylase subunit alpha"/>
    <property type="match status" value="1"/>
</dbReference>
<dbReference type="SUPFAM" id="SSF51246">
    <property type="entry name" value="Rudiment single hybrid motif"/>
    <property type="match status" value="1"/>
</dbReference>
<dbReference type="Gene3D" id="3.30.470.20">
    <property type="entry name" value="ATP-grasp fold, B domain"/>
    <property type="match status" value="1"/>
</dbReference>
<dbReference type="Pfam" id="PF02785">
    <property type="entry name" value="Biotin_carb_C"/>
    <property type="match status" value="1"/>
</dbReference>
<dbReference type="AlphaFoldDB" id="A0A1F7RMV4"/>
<dbReference type="PANTHER" id="PTHR48095:SF2">
    <property type="entry name" value="BIOTIN CARBOXYLASE, CHLOROPLASTIC"/>
    <property type="match status" value="1"/>
</dbReference>
<keyword evidence="13" id="KW-0276">Fatty acid metabolism</keyword>
<evidence type="ECO:0000256" key="7">
    <source>
        <dbReference type="ARBA" id="ARBA00022741"/>
    </source>
</evidence>
<evidence type="ECO:0000256" key="1">
    <source>
        <dbReference type="ARBA" id="ARBA00003761"/>
    </source>
</evidence>
<evidence type="ECO:0000256" key="8">
    <source>
        <dbReference type="ARBA" id="ARBA00022840"/>
    </source>
</evidence>
<dbReference type="UniPathway" id="UPA00655">
    <property type="reaction ID" value="UER00711"/>
</dbReference>
<dbReference type="Pfam" id="PF00289">
    <property type="entry name" value="Biotin_carb_N"/>
    <property type="match status" value="1"/>
</dbReference>
<dbReference type="InterPro" id="IPR016185">
    <property type="entry name" value="PreATP-grasp_dom_sf"/>
</dbReference>
<dbReference type="NCBIfam" id="NF006367">
    <property type="entry name" value="PRK08591.1"/>
    <property type="match status" value="1"/>
</dbReference>
<evidence type="ECO:0000256" key="6">
    <source>
        <dbReference type="ARBA" id="ARBA00022723"/>
    </source>
</evidence>
<keyword evidence="13" id="KW-0443">Lipid metabolism</keyword>
<evidence type="ECO:0000256" key="9">
    <source>
        <dbReference type="ARBA" id="ARBA00022842"/>
    </source>
</evidence>
<dbReference type="PROSITE" id="PS00867">
    <property type="entry name" value="CPSASE_2"/>
    <property type="match status" value="1"/>
</dbReference>
<evidence type="ECO:0000256" key="5">
    <source>
        <dbReference type="ARBA" id="ARBA00022598"/>
    </source>
</evidence>
<evidence type="ECO:0000313" key="17">
    <source>
        <dbReference type="Proteomes" id="UP000179266"/>
    </source>
</evidence>
<dbReference type="EC" id="6.3.4.14" evidence="4 13"/>
<comment type="subunit">
    <text evidence="3 13">Acetyl-CoA carboxylase is a heterohexamer of biotin carboxyl carrier protein, biotin carboxylase and the two subunits of carboxyl transferase in a 2:2 complex.</text>
</comment>
<dbReference type="GO" id="GO:0005524">
    <property type="term" value="F:ATP binding"/>
    <property type="evidence" value="ECO:0007669"/>
    <property type="project" value="UniProtKB-UniRule"/>
</dbReference>
<evidence type="ECO:0000256" key="4">
    <source>
        <dbReference type="ARBA" id="ARBA00013263"/>
    </source>
</evidence>
<dbReference type="InterPro" id="IPR005479">
    <property type="entry name" value="CPAse_ATP-bd"/>
</dbReference>
<comment type="catalytic activity">
    <reaction evidence="11 13">
        <text>N(6)-biotinyl-L-lysyl-[protein] + hydrogencarbonate + ATP = N(6)-carboxybiotinyl-L-lysyl-[protein] + ADP + phosphate + H(+)</text>
        <dbReference type="Rhea" id="RHEA:13501"/>
        <dbReference type="Rhea" id="RHEA-COMP:10505"/>
        <dbReference type="Rhea" id="RHEA-COMP:10506"/>
        <dbReference type="ChEBI" id="CHEBI:15378"/>
        <dbReference type="ChEBI" id="CHEBI:17544"/>
        <dbReference type="ChEBI" id="CHEBI:30616"/>
        <dbReference type="ChEBI" id="CHEBI:43474"/>
        <dbReference type="ChEBI" id="CHEBI:83144"/>
        <dbReference type="ChEBI" id="CHEBI:83145"/>
        <dbReference type="ChEBI" id="CHEBI:456216"/>
        <dbReference type="EC" id="6.3.4.14"/>
    </reaction>
</comment>
<keyword evidence="13" id="KW-0444">Lipid biosynthesis</keyword>
<feature type="domain" description="Biotin carboxylation" evidence="15">
    <location>
        <begin position="11"/>
        <end position="455"/>
    </location>
</feature>
<dbReference type="InterPro" id="IPR011054">
    <property type="entry name" value="Rudment_hybrid_motif"/>
</dbReference>
<dbReference type="InterPro" id="IPR005481">
    <property type="entry name" value="BC-like_N"/>
</dbReference>
<dbReference type="GO" id="GO:0004075">
    <property type="term" value="F:biotin carboxylase activity"/>
    <property type="evidence" value="ECO:0007669"/>
    <property type="project" value="UniProtKB-EC"/>
</dbReference>
<comment type="caution">
    <text evidence="16">The sequence shown here is derived from an EMBL/GenBank/DDBJ whole genome shotgun (WGS) entry which is preliminary data.</text>
</comment>
<dbReference type="FunFam" id="3.30.1490.20:FF:000018">
    <property type="entry name" value="Biotin carboxylase"/>
    <property type="match status" value="1"/>
</dbReference>
<dbReference type="InterPro" id="IPR051602">
    <property type="entry name" value="ACC_Biotin_Carboxylase"/>
</dbReference>
<dbReference type="GO" id="GO:2001295">
    <property type="term" value="P:malonyl-CoA biosynthetic process"/>
    <property type="evidence" value="ECO:0007669"/>
    <property type="project" value="UniProtKB-UniPathway"/>
</dbReference>
<organism evidence="16 17">
    <name type="scientific">Candidatus Schekmanbacteria bacterium RBG_13_48_7</name>
    <dbReference type="NCBI Taxonomy" id="1817878"/>
    <lineage>
        <taxon>Bacteria</taxon>
        <taxon>Candidatus Schekmaniibacteriota</taxon>
    </lineage>
</organism>
<dbReference type="Pfam" id="PF02786">
    <property type="entry name" value="CPSase_L_D2"/>
    <property type="match status" value="1"/>
</dbReference>
<dbReference type="InterPro" id="IPR011764">
    <property type="entry name" value="Biotin_carboxylation_dom"/>
</dbReference>
<evidence type="ECO:0000259" key="15">
    <source>
        <dbReference type="PROSITE" id="PS50979"/>
    </source>
</evidence>
<keyword evidence="6" id="KW-0479">Metal-binding</keyword>
<dbReference type="PANTHER" id="PTHR48095">
    <property type="entry name" value="PYRUVATE CARBOXYLASE SUBUNIT A"/>
    <property type="match status" value="1"/>
</dbReference>
<dbReference type="SUPFAM" id="SSF52440">
    <property type="entry name" value="PreATP-grasp domain"/>
    <property type="match status" value="1"/>
</dbReference>
<evidence type="ECO:0000256" key="2">
    <source>
        <dbReference type="ARBA" id="ARBA00004956"/>
    </source>
</evidence>
<dbReference type="GO" id="GO:0046872">
    <property type="term" value="F:metal ion binding"/>
    <property type="evidence" value="ECO:0007669"/>
    <property type="project" value="UniProtKB-KW"/>
</dbReference>
<evidence type="ECO:0000256" key="12">
    <source>
        <dbReference type="PROSITE-ProRule" id="PRU00409"/>
    </source>
</evidence>
<proteinExistence type="predicted"/>
<dbReference type="Proteomes" id="UP000179266">
    <property type="component" value="Unassembled WGS sequence"/>
</dbReference>
<accession>A0A1F7RMV4</accession>
<dbReference type="NCBIfam" id="TIGR00514">
    <property type="entry name" value="accC"/>
    <property type="match status" value="1"/>
</dbReference>
<keyword evidence="9" id="KW-0460">Magnesium</keyword>
<keyword evidence="10 13" id="KW-0092">Biotin</keyword>
<evidence type="ECO:0000256" key="10">
    <source>
        <dbReference type="ARBA" id="ARBA00023267"/>
    </source>
</evidence>
<evidence type="ECO:0000256" key="13">
    <source>
        <dbReference type="RuleBase" id="RU365063"/>
    </source>
</evidence>
<evidence type="ECO:0000313" key="16">
    <source>
        <dbReference type="EMBL" id="OGL42498.1"/>
    </source>
</evidence>